<evidence type="ECO:0000259" key="1">
    <source>
        <dbReference type="PROSITE" id="PS51186"/>
    </source>
</evidence>
<organism evidence="2 3">
    <name type="scientific">Methylopila jiangsuensis</name>
    <dbReference type="NCBI Taxonomy" id="586230"/>
    <lineage>
        <taxon>Bacteria</taxon>
        <taxon>Pseudomonadati</taxon>
        <taxon>Pseudomonadota</taxon>
        <taxon>Alphaproteobacteria</taxon>
        <taxon>Hyphomicrobiales</taxon>
        <taxon>Methylopilaceae</taxon>
        <taxon>Methylopila</taxon>
    </lineage>
</organism>
<dbReference type="InterPro" id="IPR000182">
    <property type="entry name" value="GNAT_dom"/>
</dbReference>
<dbReference type="RefSeq" id="WP_271205067.1">
    <property type="nucleotide sequence ID" value="NZ_BSFK01000013.1"/>
</dbReference>
<name>A0A9W6JJV8_9HYPH</name>
<proteinExistence type="predicted"/>
<accession>A0A9W6JJV8</accession>
<dbReference type="Proteomes" id="UP001143364">
    <property type="component" value="Unassembled WGS sequence"/>
</dbReference>
<dbReference type="EMBL" id="BSFK01000013">
    <property type="protein sequence ID" value="GLK77210.1"/>
    <property type="molecule type" value="Genomic_DNA"/>
</dbReference>
<dbReference type="GO" id="GO:0016747">
    <property type="term" value="F:acyltransferase activity, transferring groups other than amino-acyl groups"/>
    <property type="evidence" value="ECO:0007669"/>
    <property type="project" value="InterPro"/>
</dbReference>
<dbReference type="Gene3D" id="3.40.630.30">
    <property type="match status" value="1"/>
</dbReference>
<dbReference type="PROSITE" id="PS51186">
    <property type="entry name" value="GNAT"/>
    <property type="match status" value="1"/>
</dbReference>
<dbReference type="SUPFAM" id="SSF55729">
    <property type="entry name" value="Acyl-CoA N-acyltransferases (Nat)"/>
    <property type="match status" value="1"/>
</dbReference>
<reference evidence="2" key="1">
    <citation type="journal article" date="2014" name="Int. J. Syst. Evol. Microbiol.">
        <title>Complete genome sequence of Corynebacterium casei LMG S-19264T (=DSM 44701T), isolated from a smear-ripened cheese.</title>
        <authorList>
            <consortium name="US DOE Joint Genome Institute (JGI-PGF)"/>
            <person name="Walter F."/>
            <person name="Albersmeier A."/>
            <person name="Kalinowski J."/>
            <person name="Ruckert C."/>
        </authorList>
    </citation>
    <scope>NUCLEOTIDE SEQUENCE</scope>
    <source>
        <strain evidence="2">VKM B-2555</strain>
    </source>
</reference>
<dbReference type="InterPro" id="IPR016181">
    <property type="entry name" value="Acyl_CoA_acyltransferase"/>
</dbReference>
<comment type="caution">
    <text evidence="2">The sequence shown here is derived from an EMBL/GenBank/DDBJ whole genome shotgun (WGS) entry which is preliminary data.</text>
</comment>
<sequence length="141" mass="15360">MSRAEIVFAEAPTAADRDAIVRPLVAFNDATYGPSGFRTLAFLLRDPETGETVGGLYGKASYDWLFVELLVVPAALRGTGLGSELIGKAETYAREAGLAGVWLDTFGFQARAFYEKQGFEVFGSLPGHPRGSERFFLRKAF</sequence>
<gene>
    <name evidence="2" type="ORF">GCM10008171_24640</name>
</gene>
<dbReference type="Pfam" id="PF00583">
    <property type="entry name" value="Acetyltransf_1"/>
    <property type="match status" value="1"/>
</dbReference>
<evidence type="ECO:0000313" key="2">
    <source>
        <dbReference type="EMBL" id="GLK77210.1"/>
    </source>
</evidence>
<evidence type="ECO:0000313" key="3">
    <source>
        <dbReference type="Proteomes" id="UP001143364"/>
    </source>
</evidence>
<keyword evidence="3" id="KW-1185">Reference proteome</keyword>
<feature type="domain" description="N-acetyltransferase" evidence="1">
    <location>
        <begin position="6"/>
        <end position="141"/>
    </location>
</feature>
<reference evidence="2" key="2">
    <citation type="submission" date="2023-01" db="EMBL/GenBank/DDBJ databases">
        <authorList>
            <person name="Sun Q."/>
            <person name="Evtushenko L."/>
        </authorList>
    </citation>
    <scope>NUCLEOTIDE SEQUENCE</scope>
    <source>
        <strain evidence="2">VKM B-2555</strain>
    </source>
</reference>
<protein>
    <submittedName>
        <fullName evidence="2">N-acetyltransferase</fullName>
    </submittedName>
</protein>
<dbReference type="AlphaFoldDB" id="A0A9W6JJV8"/>
<dbReference type="CDD" id="cd04301">
    <property type="entry name" value="NAT_SF"/>
    <property type="match status" value="1"/>
</dbReference>